<evidence type="ECO:0000256" key="7">
    <source>
        <dbReference type="PIRSR" id="PIRSR602481-1"/>
    </source>
</evidence>
<keyword evidence="8" id="KW-0408">Iron</keyword>
<evidence type="ECO:0000313" key="10">
    <source>
        <dbReference type="EMBL" id="MYG37439.1"/>
    </source>
</evidence>
<feature type="region of interest" description="Disordered" evidence="9">
    <location>
        <begin position="1"/>
        <end position="50"/>
    </location>
</feature>
<evidence type="ECO:0000256" key="1">
    <source>
        <dbReference type="ARBA" id="ARBA00007957"/>
    </source>
</evidence>
<feature type="compositionally biased region" description="Basic and acidic residues" evidence="9">
    <location>
        <begin position="38"/>
        <end position="50"/>
    </location>
</feature>
<organism evidence="10">
    <name type="scientific">Synechococcus sp. SB0676_bin_10</name>
    <dbReference type="NCBI Taxonomy" id="2604869"/>
    <lineage>
        <taxon>Bacteria</taxon>
        <taxon>Bacillati</taxon>
        <taxon>Cyanobacteriota</taxon>
        <taxon>Cyanophyceae</taxon>
        <taxon>Synechococcales</taxon>
        <taxon>Synechococcaceae</taxon>
        <taxon>Synechococcus</taxon>
    </lineage>
</organism>
<evidence type="ECO:0000256" key="5">
    <source>
        <dbReference type="ARBA" id="ARBA00023125"/>
    </source>
</evidence>
<dbReference type="Gene3D" id="3.30.1490.190">
    <property type="match status" value="1"/>
</dbReference>
<gene>
    <name evidence="10" type="ORF">F4162_00060</name>
</gene>
<comment type="cofactor">
    <cofactor evidence="7">
        <name>Zn(2+)</name>
        <dbReference type="ChEBI" id="CHEBI:29105"/>
    </cofactor>
    <text evidence="7">Binds 1 zinc ion per subunit.</text>
</comment>
<dbReference type="InterPro" id="IPR036390">
    <property type="entry name" value="WH_DNA-bd_sf"/>
</dbReference>
<feature type="binding site" evidence="7">
    <location>
        <position position="123"/>
    </location>
    <ligand>
        <name>Zn(2+)</name>
        <dbReference type="ChEBI" id="CHEBI:29105"/>
    </ligand>
</feature>
<dbReference type="EMBL" id="VYDO01000003">
    <property type="protein sequence ID" value="MYG37439.1"/>
    <property type="molecule type" value="Genomic_DNA"/>
</dbReference>
<evidence type="ECO:0000256" key="2">
    <source>
        <dbReference type="ARBA" id="ARBA00022491"/>
    </source>
</evidence>
<keyword evidence="7" id="KW-0479">Metal-binding</keyword>
<dbReference type="PANTHER" id="PTHR33202:SF19">
    <property type="entry name" value="FERRIC UPTAKE REGULATION PROTEIN"/>
    <property type="match status" value="1"/>
</dbReference>
<dbReference type="InterPro" id="IPR043135">
    <property type="entry name" value="Fur_C"/>
</dbReference>
<accession>A0A6B1F3Q7</accession>
<evidence type="ECO:0000256" key="8">
    <source>
        <dbReference type="PIRSR" id="PIRSR602481-2"/>
    </source>
</evidence>
<keyword evidence="5" id="KW-0238">DNA-binding</keyword>
<evidence type="ECO:0000256" key="6">
    <source>
        <dbReference type="ARBA" id="ARBA00023163"/>
    </source>
</evidence>
<comment type="cofactor">
    <cofactor evidence="8">
        <name>Mn(2+)</name>
        <dbReference type="ChEBI" id="CHEBI:29035"/>
    </cofactor>
    <cofactor evidence="8">
        <name>Fe(2+)</name>
        <dbReference type="ChEBI" id="CHEBI:29033"/>
    </cofactor>
    <text evidence="8">Binds 1 Mn(2+) or Fe(2+) ion per subunit.</text>
</comment>
<dbReference type="InterPro" id="IPR036388">
    <property type="entry name" value="WH-like_DNA-bd_sf"/>
</dbReference>
<comment type="similarity">
    <text evidence="1">Belongs to the Fur family.</text>
</comment>
<keyword evidence="4" id="KW-0805">Transcription regulation</keyword>
<comment type="caution">
    <text evidence="10">The sequence shown here is derived from an EMBL/GenBank/DDBJ whole genome shotgun (WGS) entry which is preliminary data.</text>
</comment>
<feature type="binding site" evidence="7">
    <location>
        <position position="165"/>
    </location>
    <ligand>
        <name>Zn(2+)</name>
        <dbReference type="ChEBI" id="CHEBI:29105"/>
    </ligand>
</feature>
<sequence length="177" mass="20116">MGTDQQARENENDFYSNLKRVFRDPDVAKPHHPAADPAETRRFKAQRPERPNPVLRLLESTADELSPQEIHAQLRSQGGRLGLATIYRQLRQLSQLGQVRHRMLSNGERVYSPVERDQHHLTCVNCGSSEPLPICPVDTRAQELSKVLLHGFRPLFHTFEIHGLCVRCQRPGAASRG</sequence>
<evidence type="ECO:0000256" key="9">
    <source>
        <dbReference type="SAM" id="MobiDB-lite"/>
    </source>
</evidence>
<feature type="binding site" evidence="7">
    <location>
        <position position="126"/>
    </location>
    <ligand>
        <name>Zn(2+)</name>
        <dbReference type="ChEBI" id="CHEBI:29105"/>
    </ligand>
</feature>
<dbReference type="GO" id="GO:0000976">
    <property type="term" value="F:transcription cis-regulatory region binding"/>
    <property type="evidence" value="ECO:0007669"/>
    <property type="project" value="TreeGrafter"/>
</dbReference>
<feature type="binding site" evidence="7">
    <location>
        <position position="168"/>
    </location>
    <ligand>
        <name>Zn(2+)</name>
        <dbReference type="ChEBI" id="CHEBI:29105"/>
    </ligand>
</feature>
<dbReference type="CDD" id="cd07153">
    <property type="entry name" value="Fur_like"/>
    <property type="match status" value="1"/>
</dbReference>
<dbReference type="GO" id="GO:1900376">
    <property type="term" value="P:regulation of secondary metabolite biosynthetic process"/>
    <property type="evidence" value="ECO:0007669"/>
    <property type="project" value="TreeGrafter"/>
</dbReference>
<keyword evidence="6" id="KW-0804">Transcription</keyword>
<proteinExistence type="inferred from homology"/>
<keyword evidence="3 7" id="KW-0862">Zinc</keyword>
<dbReference type="GO" id="GO:0008270">
    <property type="term" value="F:zinc ion binding"/>
    <property type="evidence" value="ECO:0007669"/>
    <property type="project" value="TreeGrafter"/>
</dbReference>
<dbReference type="Gene3D" id="1.10.10.10">
    <property type="entry name" value="Winged helix-like DNA-binding domain superfamily/Winged helix DNA-binding domain"/>
    <property type="match status" value="1"/>
</dbReference>
<name>A0A6B1F3Q7_9SYNE</name>
<dbReference type="SUPFAM" id="SSF46785">
    <property type="entry name" value="Winged helix' DNA-binding domain"/>
    <property type="match status" value="1"/>
</dbReference>
<dbReference type="GO" id="GO:0045892">
    <property type="term" value="P:negative regulation of DNA-templated transcription"/>
    <property type="evidence" value="ECO:0007669"/>
    <property type="project" value="TreeGrafter"/>
</dbReference>
<feature type="binding site" evidence="8">
    <location>
        <position position="157"/>
    </location>
    <ligand>
        <name>Fe cation</name>
        <dbReference type="ChEBI" id="CHEBI:24875"/>
    </ligand>
</feature>
<dbReference type="GO" id="GO:0003700">
    <property type="term" value="F:DNA-binding transcription factor activity"/>
    <property type="evidence" value="ECO:0007669"/>
    <property type="project" value="InterPro"/>
</dbReference>
<reference evidence="10" key="1">
    <citation type="submission" date="2019-09" db="EMBL/GenBank/DDBJ databases">
        <title>Characterisation of the sponge microbiome using genome-centric metagenomics.</title>
        <authorList>
            <person name="Engelberts J.P."/>
            <person name="Robbins S.J."/>
            <person name="De Goeij J.M."/>
            <person name="Aranda M."/>
            <person name="Bell S.C."/>
            <person name="Webster N.S."/>
        </authorList>
    </citation>
    <scope>NUCLEOTIDE SEQUENCE</scope>
    <source>
        <strain evidence="10">SB0676_bin_10</strain>
    </source>
</reference>
<protein>
    <submittedName>
        <fullName evidence="10">Transcriptional repressor</fullName>
    </submittedName>
</protein>
<evidence type="ECO:0000256" key="4">
    <source>
        <dbReference type="ARBA" id="ARBA00023015"/>
    </source>
</evidence>
<dbReference type="AlphaFoldDB" id="A0A6B1F3Q7"/>
<feature type="compositionally biased region" description="Basic and acidic residues" evidence="9">
    <location>
        <begin position="1"/>
        <end position="11"/>
    </location>
</feature>
<evidence type="ECO:0000256" key="3">
    <source>
        <dbReference type="ARBA" id="ARBA00022833"/>
    </source>
</evidence>
<dbReference type="Pfam" id="PF01475">
    <property type="entry name" value="FUR"/>
    <property type="match status" value="1"/>
</dbReference>
<dbReference type="PANTHER" id="PTHR33202">
    <property type="entry name" value="ZINC UPTAKE REGULATION PROTEIN"/>
    <property type="match status" value="1"/>
</dbReference>
<keyword evidence="2" id="KW-0678">Repressor</keyword>
<dbReference type="InterPro" id="IPR002481">
    <property type="entry name" value="FUR"/>
</dbReference>